<keyword evidence="6" id="KW-1185">Reference proteome</keyword>
<dbReference type="InterPro" id="IPR013154">
    <property type="entry name" value="ADH-like_N"/>
</dbReference>
<evidence type="ECO:0000313" key="5">
    <source>
        <dbReference type="EMBL" id="PJJ42837.1"/>
    </source>
</evidence>
<dbReference type="RefSeq" id="WP_100426672.1">
    <property type="nucleotide sequence ID" value="NZ_PGEX01000001.1"/>
</dbReference>
<dbReference type="SUPFAM" id="SSF51735">
    <property type="entry name" value="NAD(P)-binding Rossmann-fold domains"/>
    <property type="match status" value="1"/>
</dbReference>
<dbReference type="AlphaFoldDB" id="A0A2M9AB41"/>
<dbReference type="CDD" id="cd08236">
    <property type="entry name" value="sugar_DH"/>
    <property type="match status" value="1"/>
</dbReference>
<dbReference type="OrthoDB" id="9777057at2"/>
<dbReference type="InterPro" id="IPR020843">
    <property type="entry name" value="ER"/>
</dbReference>
<evidence type="ECO:0000256" key="2">
    <source>
        <dbReference type="ARBA" id="ARBA00022833"/>
    </source>
</evidence>
<dbReference type="PANTHER" id="PTHR43401:SF2">
    <property type="entry name" value="L-THREONINE 3-DEHYDROGENASE"/>
    <property type="match status" value="1"/>
</dbReference>
<proteinExistence type="predicted"/>
<name>A0A2M9AB41_9BACT</name>
<dbReference type="Gene3D" id="3.40.50.720">
    <property type="entry name" value="NAD(P)-binding Rossmann-like Domain"/>
    <property type="match status" value="1"/>
</dbReference>
<evidence type="ECO:0000313" key="6">
    <source>
        <dbReference type="Proteomes" id="UP000231134"/>
    </source>
</evidence>
<sequence length="341" mass="37528">MKAYVLHSINDLRYEEVSVPACPPNWSIVKVMAAGICSSDIARVYTKGTYHFPTIPGHEFSGVVEKVGSKEHENLIGKKVGVFPLIPCRECAQCQKKHYEMCSYYNYVGSRRDGGFAEYVAVPVWNLLPLDNSVPYTSAAMLEPLSVALHAVKLGKINSGDRVCVIGTGMIGISAAQWAKKFSSSNVTIIGRNENKRKIVEACGIEYVTDKDVSGKNYDFVLEAVGTPSSIELAIQVAAPGGKVVFMGNPSGDILLKQDTYWKILRKQLNVQGTWNSSYDGPEKSDWTEAVDALGKGEIDVTSLVSHEFTQEHLVDGLSLMRDHKEPYCKVMTIWNVNPEG</sequence>
<comment type="caution">
    <text evidence="5">The sequence shown here is derived from an EMBL/GenBank/DDBJ whole genome shotgun (WGS) entry which is preliminary data.</text>
</comment>
<dbReference type="SUPFAM" id="SSF50129">
    <property type="entry name" value="GroES-like"/>
    <property type="match status" value="1"/>
</dbReference>
<dbReference type="InterPro" id="IPR036291">
    <property type="entry name" value="NAD(P)-bd_dom_sf"/>
</dbReference>
<dbReference type="EMBL" id="PGEX01000001">
    <property type="protein sequence ID" value="PJJ42837.1"/>
    <property type="molecule type" value="Genomic_DNA"/>
</dbReference>
<reference evidence="5 6" key="1">
    <citation type="submission" date="2017-11" db="EMBL/GenBank/DDBJ databases">
        <title>Animal gut microbial communities from fecal samples from Wisconsin, USA.</title>
        <authorList>
            <person name="Neumann A."/>
        </authorList>
    </citation>
    <scope>NUCLEOTIDE SEQUENCE [LARGE SCALE GENOMIC DNA]</scope>
    <source>
        <strain evidence="5 6">UWS3</strain>
    </source>
</reference>
<accession>A0A2M9AB41</accession>
<dbReference type="InterPro" id="IPR050129">
    <property type="entry name" value="Zn_alcohol_dh"/>
</dbReference>
<keyword evidence="1" id="KW-0479">Metal-binding</keyword>
<evidence type="ECO:0000259" key="4">
    <source>
        <dbReference type="SMART" id="SM00829"/>
    </source>
</evidence>
<dbReference type="InterPro" id="IPR013149">
    <property type="entry name" value="ADH-like_C"/>
</dbReference>
<dbReference type="Pfam" id="PF08240">
    <property type="entry name" value="ADH_N"/>
    <property type="match status" value="1"/>
</dbReference>
<evidence type="ECO:0000256" key="1">
    <source>
        <dbReference type="ARBA" id="ARBA00022723"/>
    </source>
</evidence>
<dbReference type="Pfam" id="PF00107">
    <property type="entry name" value="ADH_zinc_N"/>
    <property type="match status" value="1"/>
</dbReference>
<dbReference type="GO" id="GO:0016491">
    <property type="term" value="F:oxidoreductase activity"/>
    <property type="evidence" value="ECO:0007669"/>
    <property type="project" value="UniProtKB-KW"/>
</dbReference>
<dbReference type="GO" id="GO:0046872">
    <property type="term" value="F:metal ion binding"/>
    <property type="evidence" value="ECO:0007669"/>
    <property type="project" value="UniProtKB-KW"/>
</dbReference>
<feature type="domain" description="Enoyl reductase (ER)" evidence="4">
    <location>
        <begin position="7"/>
        <end position="326"/>
    </location>
</feature>
<keyword evidence="3" id="KW-0560">Oxidoreductase</keyword>
<gene>
    <name evidence="5" type="ORF">BGX16_2888</name>
</gene>
<keyword evidence="2" id="KW-0862">Zinc</keyword>
<dbReference type="Proteomes" id="UP000231134">
    <property type="component" value="Unassembled WGS sequence"/>
</dbReference>
<evidence type="ECO:0000256" key="3">
    <source>
        <dbReference type="ARBA" id="ARBA00023002"/>
    </source>
</evidence>
<dbReference type="Gene3D" id="3.90.180.10">
    <property type="entry name" value="Medium-chain alcohol dehydrogenases, catalytic domain"/>
    <property type="match status" value="1"/>
</dbReference>
<protein>
    <submittedName>
        <fullName evidence="5">L-iditol 2-dehydrogenase</fullName>
    </submittedName>
</protein>
<dbReference type="PANTHER" id="PTHR43401">
    <property type="entry name" value="L-THREONINE 3-DEHYDROGENASE"/>
    <property type="match status" value="1"/>
</dbReference>
<dbReference type="InterPro" id="IPR011032">
    <property type="entry name" value="GroES-like_sf"/>
</dbReference>
<dbReference type="SMART" id="SM00829">
    <property type="entry name" value="PKS_ER"/>
    <property type="match status" value="1"/>
</dbReference>
<organism evidence="5 6">
    <name type="scientific">Hallerella succinigenes</name>
    <dbReference type="NCBI Taxonomy" id="1896222"/>
    <lineage>
        <taxon>Bacteria</taxon>
        <taxon>Pseudomonadati</taxon>
        <taxon>Fibrobacterota</taxon>
        <taxon>Fibrobacteria</taxon>
        <taxon>Fibrobacterales</taxon>
        <taxon>Fibrobacteraceae</taxon>
        <taxon>Hallerella</taxon>
    </lineage>
</organism>